<dbReference type="STRING" id="698492.A0A0E9NC21"/>
<protein>
    <recommendedName>
        <fullName evidence="6">Glutaminase</fullName>
    </recommendedName>
</protein>
<reference evidence="4 5" key="1">
    <citation type="journal article" date="2011" name="J. Gen. Appl. Microbiol.">
        <title>Draft genome sequencing of the enigmatic yeast Saitoella complicata.</title>
        <authorList>
            <person name="Nishida H."/>
            <person name="Hamamoto M."/>
            <person name="Sugiyama J."/>
        </authorList>
    </citation>
    <scope>NUCLEOTIDE SEQUENCE [LARGE SCALE GENOMIC DNA]</scope>
    <source>
        <strain evidence="4 5">NRRL Y-17804</strain>
    </source>
</reference>
<gene>
    <name evidence="4" type="ORF">G7K_1610-t1</name>
</gene>
<organism evidence="4 5">
    <name type="scientific">Saitoella complicata (strain BCRC 22490 / CBS 7301 / JCM 7358 / NBRC 10748 / NRRL Y-17804)</name>
    <dbReference type="NCBI Taxonomy" id="698492"/>
    <lineage>
        <taxon>Eukaryota</taxon>
        <taxon>Fungi</taxon>
        <taxon>Dikarya</taxon>
        <taxon>Ascomycota</taxon>
        <taxon>Taphrinomycotina</taxon>
        <taxon>Taphrinomycotina incertae sedis</taxon>
        <taxon>Saitoella</taxon>
    </lineage>
</organism>
<feature type="chain" id="PRO_5002430244" description="Glutaminase" evidence="1">
    <location>
        <begin position="25"/>
        <end position="761"/>
    </location>
</feature>
<accession>A0A0E9NC21</accession>
<evidence type="ECO:0000259" key="3">
    <source>
        <dbReference type="Pfam" id="PF17168"/>
    </source>
</evidence>
<dbReference type="InterPro" id="IPR052743">
    <property type="entry name" value="Glutaminase_GtaA"/>
</dbReference>
<sequence length="761" mass="85283">MLFVILFPALLLAISMIMAVGASGSQLKPPSLPLFVRTPYFSAWLPDARNEPWKNWPQFYTGDELGLTVMVRHDASDTVYPLVGRGHEDLFKEASDSLLRHPHYRGASYDASTTNLSYTLSMDNAADQWSSDTRVTLSFISPVTPDDTFRQAVPACYLAVHVEGTAELSIYIEFNGMWATGDPGGVLTWQVSKHDNTRIIDIGRQEERLFTETRDRAEWGRFYLIGNKTDSYEIGDARLLRQRFAQRGTLIQRTTTNSGTMDVLGTVMAVTHHFEPTSDGVPLQRTAHFSVAHVQIPTVQFARARGVQAMKPLWQSNFTAGVFQMLHFHYNDFASSVGLAKSFSNTIKERAVELASDTYADILALSARQVLGATSFAGTPEEPLLFLKEISSNGNHQTVDVIYPAMPFFLYANPAWLRYALVPLLEHQAAGLYPRDAAMHDLGTHFPNATGHPDGNDEQMPLEECGNMLIMTLAMLQSFRQHQGVEELRSWLEGSEEQFGELGAPIGTSAQHRMTRYALLNRWAEYLVDNTLFPSHQLSTDDFAGPLENQTNLALKGIIGINAMSELAAILGRSVDSRYYAMIAELYIHRWEKLAMTDQCAHAKLAYHWQGSWCTLYNLFADSLLFPSEPLVPERVYHAQSDWYEHVLQTYGLPLDNRHLYAKSDWEFVALSTAGRTLKLDIINRIGHWINETSTDRPLTDLYDTEPPGGFSGAIFYARPVVGAHFALLALEKAKCTSLASRIPAETRGHAQLPFFVSRGR</sequence>
<evidence type="ECO:0008006" key="6">
    <source>
        <dbReference type="Google" id="ProtNLM"/>
    </source>
</evidence>
<dbReference type="EMBL" id="BACD03000008">
    <property type="protein sequence ID" value="GAO47402.1"/>
    <property type="molecule type" value="Genomic_DNA"/>
</dbReference>
<evidence type="ECO:0000256" key="1">
    <source>
        <dbReference type="SAM" id="SignalP"/>
    </source>
</evidence>
<keyword evidence="5" id="KW-1185">Reference proteome</keyword>
<feature type="domain" description="Glutaminase A N-terminal" evidence="3">
    <location>
        <begin position="133"/>
        <end position="348"/>
    </location>
</feature>
<proteinExistence type="predicted"/>
<dbReference type="Proteomes" id="UP000033140">
    <property type="component" value="Unassembled WGS sequence"/>
</dbReference>
<dbReference type="AlphaFoldDB" id="A0A0E9NC21"/>
<reference evidence="4 5" key="2">
    <citation type="journal article" date="2014" name="J. Gen. Appl. Microbiol.">
        <title>The early diverging ascomycetous budding yeast Saitoella complicata has three histone deacetylases belonging to the Clr6, Hos2, and Rpd3 lineages.</title>
        <authorList>
            <person name="Nishida H."/>
            <person name="Matsumoto T."/>
            <person name="Kondo S."/>
            <person name="Hamamoto M."/>
            <person name="Yoshikawa H."/>
        </authorList>
    </citation>
    <scope>NUCLEOTIDE SEQUENCE [LARGE SCALE GENOMIC DNA]</scope>
    <source>
        <strain evidence="4 5">NRRL Y-17804</strain>
    </source>
</reference>
<dbReference type="PANTHER" id="PTHR31987:SF12">
    <property type="entry name" value="PUTATIVE (AFU_ORTHOLOGUE AFUA_3G10910)-RELATED"/>
    <property type="match status" value="1"/>
</dbReference>
<dbReference type="PANTHER" id="PTHR31987">
    <property type="entry name" value="GLUTAMINASE A-RELATED"/>
    <property type="match status" value="1"/>
</dbReference>
<reference evidence="4 5" key="3">
    <citation type="journal article" date="2015" name="Genome Announc.">
        <title>Draft Genome Sequence of the Archiascomycetous Yeast Saitoella complicata.</title>
        <authorList>
            <person name="Yamauchi K."/>
            <person name="Kondo S."/>
            <person name="Hamamoto M."/>
            <person name="Takahashi Y."/>
            <person name="Ogura Y."/>
            <person name="Hayashi T."/>
            <person name="Nishida H."/>
        </authorList>
    </citation>
    <scope>NUCLEOTIDE SEQUENCE [LARGE SCALE GENOMIC DNA]</scope>
    <source>
        <strain evidence="4 5">NRRL Y-17804</strain>
    </source>
</reference>
<dbReference type="Pfam" id="PF17168">
    <property type="entry name" value="DUF5127"/>
    <property type="match status" value="1"/>
</dbReference>
<dbReference type="InterPro" id="IPR032514">
    <property type="entry name" value="GtaA_central"/>
</dbReference>
<dbReference type="OMA" id="WTGYLVR"/>
<feature type="domain" description="Glutaminase A central" evidence="2">
    <location>
        <begin position="515"/>
        <end position="729"/>
    </location>
</feature>
<comment type="caution">
    <text evidence="4">The sequence shown here is derived from an EMBL/GenBank/DDBJ whole genome shotgun (WGS) entry which is preliminary data.</text>
</comment>
<dbReference type="InterPro" id="IPR033433">
    <property type="entry name" value="GtaA_N"/>
</dbReference>
<feature type="signal peptide" evidence="1">
    <location>
        <begin position="1"/>
        <end position="24"/>
    </location>
</feature>
<evidence type="ECO:0000313" key="4">
    <source>
        <dbReference type="EMBL" id="GAO47402.1"/>
    </source>
</evidence>
<name>A0A0E9NC21_SAICN</name>
<evidence type="ECO:0000259" key="2">
    <source>
        <dbReference type="Pfam" id="PF16335"/>
    </source>
</evidence>
<feature type="domain" description="Glutaminase A central" evidence="2">
    <location>
        <begin position="356"/>
        <end position="486"/>
    </location>
</feature>
<dbReference type="Pfam" id="PF16335">
    <property type="entry name" value="GtaA_6_Hairpin"/>
    <property type="match status" value="2"/>
</dbReference>
<keyword evidence="1" id="KW-0732">Signal</keyword>
<evidence type="ECO:0000313" key="5">
    <source>
        <dbReference type="Proteomes" id="UP000033140"/>
    </source>
</evidence>